<keyword evidence="3" id="KW-1185">Reference proteome</keyword>
<dbReference type="EMBL" id="BPLQ01003206">
    <property type="protein sequence ID" value="GIX98669.1"/>
    <property type="molecule type" value="Genomic_DNA"/>
</dbReference>
<accession>A0AAV4PS65</accession>
<name>A0AAV4PS65_9ARAC</name>
<evidence type="ECO:0000313" key="2">
    <source>
        <dbReference type="EMBL" id="GIX98669.1"/>
    </source>
</evidence>
<evidence type="ECO:0000256" key="1">
    <source>
        <dbReference type="SAM" id="MobiDB-lite"/>
    </source>
</evidence>
<dbReference type="Proteomes" id="UP001054837">
    <property type="component" value="Unassembled WGS sequence"/>
</dbReference>
<evidence type="ECO:0000313" key="3">
    <source>
        <dbReference type="Proteomes" id="UP001054837"/>
    </source>
</evidence>
<comment type="caution">
    <text evidence="2">The sequence shown here is derived from an EMBL/GenBank/DDBJ whole genome shotgun (WGS) entry which is preliminary data.</text>
</comment>
<reference evidence="2 3" key="1">
    <citation type="submission" date="2021-06" db="EMBL/GenBank/DDBJ databases">
        <title>Caerostris darwini draft genome.</title>
        <authorList>
            <person name="Kono N."/>
            <person name="Arakawa K."/>
        </authorList>
    </citation>
    <scope>NUCLEOTIDE SEQUENCE [LARGE SCALE GENOMIC DNA]</scope>
</reference>
<dbReference type="AlphaFoldDB" id="A0AAV4PS65"/>
<feature type="region of interest" description="Disordered" evidence="1">
    <location>
        <begin position="73"/>
        <end position="132"/>
    </location>
</feature>
<organism evidence="2 3">
    <name type="scientific">Caerostris darwini</name>
    <dbReference type="NCBI Taxonomy" id="1538125"/>
    <lineage>
        <taxon>Eukaryota</taxon>
        <taxon>Metazoa</taxon>
        <taxon>Ecdysozoa</taxon>
        <taxon>Arthropoda</taxon>
        <taxon>Chelicerata</taxon>
        <taxon>Arachnida</taxon>
        <taxon>Araneae</taxon>
        <taxon>Araneomorphae</taxon>
        <taxon>Entelegynae</taxon>
        <taxon>Araneoidea</taxon>
        <taxon>Araneidae</taxon>
        <taxon>Caerostris</taxon>
    </lineage>
</organism>
<feature type="compositionally biased region" description="Low complexity" evidence="1">
    <location>
        <begin position="87"/>
        <end position="98"/>
    </location>
</feature>
<protein>
    <submittedName>
        <fullName evidence="2">Uncharacterized protein</fullName>
    </submittedName>
</protein>
<sequence>MESIQSFSLISAQMRSKPFGPFSIYFGIQVLYQLNGKPLSLFPYINRAKILICSRTIDLYRLPVLQGRRRAARSRIAPDSRAEDVTGPRSSGQRGAGRSRSDIDVRARVTGPRRYGQRGAGRSRSDIVTRPRGATGPRRYVSILLKTLLFYSVSLLKVFSH</sequence>
<gene>
    <name evidence="2" type="ORF">CDAR_306111</name>
</gene>
<proteinExistence type="predicted"/>
<feature type="compositionally biased region" description="Basic and acidic residues" evidence="1">
    <location>
        <begin position="76"/>
        <end position="86"/>
    </location>
</feature>